<dbReference type="InterPro" id="IPR052342">
    <property type="entry name" value="MCH/BMMD"/>
</dbReference>
<dbReference type="AlphaFoldDB" id="A0A8J7YIP9"/>
<protein>
    <submittedName>
        <fullName evidence="2">Acyl dehydratase</fullName>
    </submittedName>
</protein>
<dbReference type="EMBL" id="RKLQ01000001">
    <property type="protein sequence ID" value="MBX0302601.1"/>
    <property type="molecule type" value="Genomic_DNA"/>
</dbReference>
<reference evidence="2" key="1">
    <citation type="submission" date="2021-06" db="EMBL/GenBank/DDBJ databases">
        <title>Halomicroarcula sp. F24A a new haloarchaeum isolated from saline soil.</title>
        <authorList>
            <person name="Duran-Viseras A."/>
            <person name="Sanchez-Porro C."/>
            <person name="Ventosa A."/>
        </authorList>
    </citation>
    <scope>NUCLEOTIDE SEQUENCE</scope>
    <source>
        <strain evidence="2">F24A</strain>
    </source>
</reference>
<keyword evidence="3" id="KW-1185">Reference proteome</keyword>
<sequence>MTDWSAPDAIDCADEQVFQTLLDRVETREKGNYFEYFAEGDEIHHDPGLRLSQHGNEEWMGQTLNHDPAYWRPDDARERGFDEPPAHPDYLLACVMGITVEDLSEKGGYFLGRTDVTFHRTAYPGTELDVTSTVVDTRTSSSRPDYGIVTWESVGRDRETGEELVAYERTNMIPRREPVASDGGERQRSAARADGSGAVADESSPSEAATPDLPSTLVAPEGGTFEDFRVALERARDNGAAVAYRHERGRTMDERLVAGLPLATLNTARQHHNRDVMADSPSGDIVAYGDVTRSIALAHARSDEATFRERRFENERFHDFVTLGDTIYGFSRVLDCDGEAGPDHTGAVTFEHVAFNQDSTPVYSGRRTALITRQ</sequence>
<dbReference type="InterPro" id="IPR029069">
    <property type="entry name" value="HotDog_dom_sf"/>
</dbReference>
<name>A0A8J7YIP9_9EURY</name>
<dbReference type="InterPro" id="IPR045672">
    <property type="entry name" value="MC_hydratase_acr"/>
</dbReference>
<feature type="compositionally biased region" description="Basic and acidic residues" evidence="1">
    <location>
        <begin position="174"/>
        <end position="188"/>
    </location>
</feature>
<dbReference type="Proteomes" id="UP000783863">
    <property type="component" value="Unassembled WGS sequence"/>
</dbReference>
<evidence type="ECO:0000313" key="2">
    <source>
        <dbReference type="EMBL" id="MBX0302601.1"/>
    </source>
</evidence>
<dbReference type="NCBIfam" id="NF041625">
    <property type="entry name" value="methfumCoahyd_Halo"/>
    <property type="match status" value="1"/>
</dbReference>
<gene>
    <name evidence="2" type="ORF">EGD98_02825</name>
</gene>
<evidence type="ECO:0000313" key="3">
    <source>
        <dbReference type="Proteomes" id="UP000783863"/>
    </source>
</evidence>
<dbReference type="PANTHER" id="PTHR43664">
    <property type="entry name" value="MONOAMINE OXIDASE-RELATED"/>
    <property type="match status" value="1"/>
</dbReference>
<accession>A0A8J7YIP9</accession>
<comment type="caution">
    <text evidence="2">The sequence shown here is derived from an EMBL/GenBank/DDBJ whole genome shotgun (WGS) entry which is preliminary data.</text>
</comment>
<evidence type="ECO:0000256" key="1">
    <source>
        <dbReference type="SAM" id="MobiDB-lite"/>
    </source>
</evidence>
<feature type="region of interest" description="Disordered" evidence="1">
    <location>
        <begin position="168"/>
        <end position="221"/>
    </location>
</feature>
<dbReference type="RefSeq" id="WP_220586837.1">
    <property type="nucleotide sequence ID" value="NZ_RKLQ01000001.1"/>
</dbReference>
<dbReference type="Gene3D" id="3.10.129.10">
    <property type="entry name" value="Hotdog Thioesterase"/>
    <property type="match status" value="2"/>
</dbReference>
<dbReference type="PANTHER" id="PTHR43664:SF1">
    <property type="entry name" value="BETA-METHYLMALYL-COA DEHYDRATASE"/>
    <property type="match status" value="1"/>
</dbReference>
<dbReference type="Pfam" id="PF19315">
    <property type="entry name" value="MC_hydratase"/>
    <property type="match status" value="1"/>
</dbReference>
<dbReference type="GO" id="GO:0016829">
    <property type="term" value="F:lyase activity"/>
    <property type="evidence" value="ECO:0007669"/>
    <property type="project" value="InterPro"/>
</dbReference>
<organism evidence="2 3">
    <name type="scientific">Haloarcula salinisoli</name>
    <dbReference type="NCBI Taxonomy" id="2487746"/>
    <lineage>
        <taxon>Archaea</taxon>
        <taxon>Methanobacteriati</taxon>
        <taxon>Methanobacteriota</taxon>
        <taxon>Stenosarchaea group</taxon>
        <taxon>Halobacteria</taxon>
        <taxon>Halobacteriales</taxon>
        <taxon>Haloarculaceae</taxon>
        <taxon>Haloarcula</taxon>
    </lineage>
</organism>
<dbReference type="SUPFAM" id="SSF54637">
    <property type="entry name" value="Thioesterase/thiol ester dehydrase-isomerase"/>
    <property type="match status" value="2"/>
</dbReference>
<dbReference type="InterPro" id="IPR048274">
    <property type="entry name" value="MC_hydratase"/>
</dbReference>
<dbReference type="CDD" id="cd03451">
    <property type="entry name" value="FkbR2"/>
    <property type="match status" value="1"/>
</dbReference>
<proteinExistence type="predicted"/>